<feature type="compositionally biased region" description="Basic and acidic residues" evidence="9">
    <location>
        <begin position="323"/>
        <end position="343"/>
    </location>
</feature>
<dbReference type="Gene3D" id="1.10.287.1490">
    <property type="match status" value="1"/>
</dbReference>
<evidence type="ECO:0000313" key="12">
    <source>
        <dbReference type="Proteomes" id="UP000824540"/>
    </source>
</evidence>
<evidence type="ECO:0000256" key="10">
    <source>
        <dbReference type="SAM" id="Phobius"/>
    </source>
</evidence>
<feature type="compositionally biased region" description="Acidic residues" evidence="9">
    <location>
        <begin position="382"/>
        <end position="400"/>
    </location>
</feature>
<evidence type="ECO:0008006" key="13">
    <source>
        <dbReference type="Google" id="ProtNLM"/>
    </source>
</evidence>
<feature type="region of interest" description="Disordered" evidence="9">
    <location>
        <begin position="278"/>
        <end position="411"/>
    </location>
</feature>
<keyword evidence="12" id="KW-1185">Reference proteome</keyword>
<feature type="transmembrane region" description="Helical" evidence="10">
    <location>
        <begin position="19"/>
        <end position="37"/>
    </location>
</feature>
<dbReference type="Proteomes" id="UP000824540">
    <property type="component" value="Unassembled WGS sequence"/>
</dbReference>
<dbReference type="PRINTS" id="PR02084">
    <property type="entry name" value="GOLM1CASC4"/>
</dbReference>
<accession>A0A8T2NHP1</accession>
<feature type="compositionally biased region" description="Basic and acidic residues" evidence="9">
    <location>
        <begin position="401"/>
        <end position="411"/>
    </location>
</feature>
<dbReference type="GO" id="GO:0016020">
    <property type="term" value="C:membrane"/>
    <property type="evidence" value="ECO:0007669"/>
    <property type="project" value="UniProtKB-SubCell"/>
</dbReference>
<comment type="subcellular location">
    <subcellularLocation>
        <location evidence="1">Membrane</location>
        <topology evidence="1">Single-pass type II membrane protein</topology>
    </subcellularLocation>
</comment>
<evidence type="ECO:0000256" key="2">
    <source>
        <dbReference type="ARBA" id="ARBA00007474"/>
    </source>
</evidence>
<evidence type="ECO:0000256" key="4">
    <source>
        <dbReference type="ARBA" id="ARBA00022968"/>
    </source>
</evidence>
<evidence type="ECO:0000256" key="1">
    <source>
        <dbReference type="ARBA" id="ARBA00004606"/>
    </source>
</evidence>
<evidence type="ECO:0000256" key="3">
    <source>
        <dbReference type="ARBA" id="ARBA00022692"/>
    </source>
</evidence>
<dbReference type="EMBL" id="JAFBMS010000093">
    <property type="protein sequence ID" value="KAG9337192.1"/>
    <property type="molecule type" value="Genomic_DNA"/>
</dbReference>
<evidence type="ECO:0000313" key="11">
    <source>
        <dbReference type="EMBL" id="KAG9337192.1"/>
    </source>
</evidence>
<dbReference type="AlphaFoldDB" id="A0A8T2NHP1"/>
<comment type="similarity">
    <text evidence="2">Belongs to the GOLM family.</text>
</comment>
<evidence type="ECO:0000256" key="6">
    <source>
        <dbReference type="ARBA" id="ARBA00023054"/>
    </source>
</evidence>
<evidence type="ECO:0000256" key="9">
    <source>
        <dbReference type="SAM" id="MobiDB-lite"/>
    </source>
</evidence>
<reference evidence="11" key="1">
    <citation type="thesis" date="2021" institute="BYU ScholarsArchive" country="Provo, UT, USA">
        <title>Applications of and Algorithms for Genome Assembly and Genomic Analyses with an Emphasis on Marine Teleosts.</title>
        <authorList>
            <person name="Pickett B.D."/>
        </authorList>
    </citation>
    <scope>NUCLEOTIDE SEQUENCE</scope>
    <source>
        <strain evidence="11">HI-2016</strain>
    </source>
</reference>
<proteinExistence type="inferred from homology"/>
<keyword evidence="5 10" id="KW-1133">Transmembrane helix</keyword>
<organism evidence="11 12">
    <name type="scientific">Albula glossodonta</name>
    <name type="common">roundjaw bonefish</name>
    <dbReference type="NCBI Taxonomy" id="121402"/>
    <lineage>
        <taxon>Eukaryota</taxon>
        <taxon>Metazoa</taxon>
        <taxon>Chordata</taxon>
        <taxon>Craniata</taxon>
        <taxon>Vertebrata</taxon>
        <taxon>Euteleostomi</taxon>
        <taxon>Actinopterygii</taxon>
        <taxon>Neopterygii</taxon>
        <taxon>Teleostei</taxon>
        <taxon>Albuliformes</taxon>
        <taxon>Albulidae</taxon>
        <taxon>Albula</taxon>
    </lineage>
</organism>
<dbReference type="GO" id="GO:0005794">
    <property type="term" value="C:Golgi apparatus"/>
    <property type="evidence" value="ECO:0007669"/>
    <property type="project" value="TreeGrafter"/>
</dbReference>
<dbReference type="InterPro" id="IPR026139">
    <property type="entry name" value="GOLM1/CASC4"/>
</dbReference>
<feature type="region of interest" description="Disordered" evidence="9">
    <location>
        <begin position="178"/>
        <end position="260"/>
    </location>
</feature>
<feature type="compositionally biased region" description="Acidic residues" evidence="9">
    <location>
        <begin position="344"/>
        <end position="353"/>
    </location>
</feature>
<keyword evidence="7 10" id="KW-0472">Membrane</keyword>
<dbReference type="OrthoDB" id="9947543at2759"/>
<dbReference type="PANTHER" id="PTHR15896:SF8">
    <property type="entry name" value="GOLGI MEMBRANE PROTEIN 1"/>
    <property type="match status" value="1"/>
</dbReference>
<protein>
    <recommendedName>
        <fullName evidence="13">Golgi membrane protein 1</fullName>
    </recommendedName>
</protein>
<evidence type="ECO:0000256" key="8">
    <source>
        <dbReference type="SAM" id="Coils"/>
    </source>
</evidence>
<dbReference type="PANTHER" id="PTHR15896">
    <property type="entry name" value="GOLGI PHOSPHOPROTEIN 2/GP73-RELATED"/>
    <property type="match status" value="1"/>
</dbReference>
<evidence type="ECO:0000256" key="7">
    <source>
        <dbReference type="ARBA" id="ARBA00023136"/>
    </source>
</evidence>
<evidence type="ECO:0000256" key="5">
    <source>
        <dbReference type="ARBA" id="ARBA00022989"/>
    </source>
</evidence>
<keyword evidence="3 10" id="KW-0812">Transmembrane</keyword>
<feature type="compositionally biased region" description="Basic and acidic residues" evidence="9">
    <location>
        <begin position="209"/>
        <end position="222"/>
    </location>
</feature>
<keyword evidence="4" id="KW-0735">Signal-anchor</keyword>
<comment type="caution">
    <text evidence="11">The sequence shown here is derived from an EMBL/GenBank/DDBJ whole genome shotgun (WGS) entry which is preliminary data.</text>
</comment>
<keyword evidence="6 8" id="KW-0175">Coiled coil</keyword>
<feature type="coiled-coil region" evidence="8">
    <location>
        <begin position="56"/>
        <end position="90"/>
    </location>
</feature>
<gene>
    <name evidence="11" type="ORF">JZ751_029672</name>
</gene>
<sequence length="411" mass="45046">MVAMGALGNSRRGGRSPPLLIGALIACVLVLGFNYWVSSSRNLELQTKLYDMETTVRRAAAERSAVEQKKDDFEQELRRQSNQIDRMETVHKSQMETILANWKQEKANLLLNISHSTKTIQNMKAQFQSLFTSLGEIQKELQDCQTNQSKLNFDIAQCKAQMVALKKECDEREAAAKLETEKKRPAESPLSQGIADPAQGKDPVSGKGGVEKPGQDDTKKPSVPEPPNPAQPDARAAKPTVPETNEIPEVNPPAPAANDIPTIMRRNKDRAAVCGDAQTSLTGKDLTKPEEGVEPVAKVTQKNDSLQQIGGGTKQEEELLEVLDTHGEELQDKGKDQTNKGEEPGDDYNDEEPNAVKSEAGKQDQLVSNTGKLKDAGLGMQDLEEEIANYNGDDENEGEFEADKQAELAEN</sequence>
<name>A0A8T2NHP1_9TELE</name>